<proteinExistence type="predicted"/>
<dbReference type="AlphaFoldDB" id="A0A9P4UU30"/>
<dbReference type="EMBL" id="ML996279">
    <property type="protein sequence ID" value="KAF2728472.1"/>
    <property type="molecule type" value="Genomic_DNA"/>
</dbReference>
<evidence type="ECO:0000313" key="2">
    <source>
        <dbReference type="Proteomes" id="UP000799444"/>
    </source>
</evidence>
<reference evidence="1" key="1">
    <citation type="journal article" date="2020" name="Stud. Mycol.">
        <title>101 Dothideomycetes genomes: a test case for predicting lifestyles and emergence of pathogens.</title>
        <authorList>
            <person name="Haridas S."/>
            <person name="Albert R."/>
            <person name="Binder M."/>
            <person name="Bloem J."/>
            <person name="Labutti K."/>
            <person name="Salamov A."/>
            <person name="Andreopoulos B."/>
            <person name="Baker S."/>
            <person name="Barry K."/>
            <person name="Bills G."/>
            <person name="Bluhm B."/>
            <person name="Cannon C."/>
            <person name="Castanera R."/>
            <person name="Culley D."/>
            <person name="Daum C."/>
            <person name="Ezra D."/>
            <person name="Gonzalez J."/>
            <person name="Henrissat B."/>
            <person name="Kuo A."/>
            <person name="Liang C."/>
            <person name="Lipzen A."/>
            <person name="Lutzoni F."/>
            <person name="Magnuson J."/>
            <person name="Mondo S."/>
            <person name="Nolan M."/>
            <person name="Ohm R."/>
            <person name="Pangilinan J."/>
            <person name="Park H.-J."/>
            <person name="Ramirez L."/>
            <person name="Alfaro M."/>
            <person name="Sun H."/>
            <person name="Tritt A."/>
            <person name="Yoshinaga Y."/>
            <person name="Zwiers L.-H."/>
            <person name="Turgeon B."/>
            <person name="Goodwin S."/>
            <person name="Spatafora J."/>
            <person name="Crous P."/>
            <person name="Grigoriev I."/>
        </authorList>
    </citation>
    <scope>NUCLEOTIDE SEQUENCE</scope>
    <source>
        <strain evidence="1">CBS 125425</strain>
    </source>
</reference>
<keyword evidence="2" id="KW-1185">Reference proteome</keyword>
<gene>
    <name evidence="1" type="ORF">EJ04DRAFT_97358</name>
</gene>
<sequence length="143" mass="16464">MAAREGGKEIRPVVNGPSRRGIYEFVLHACRFKERERREMIPGISYPVFSRVVPLFCKCANELSIKCWGAEIDRQERRTRAIFPLSFGIFTGLWVHACPVRNLQPHPKPLGFFGGVRVSPRRRQAWFAYPKLPPTNHPHVLSL</sequence>
<comment type="caution">
    <text evidence="1">The sequence shown here is derived from an EMBL/GenBank/DDBJ whole genome shotgun (WGS) entry which is preliminary data.</text>
</comment>
<dbReference type="Proteomes" id="UP000799444">
    <property type="component" value="Unassembled WGS sequence"/>
</dbReference>
<evidence type="ECO:0000313" key="1">
    <source>
        <dbReference type="EMBL" id="KAF2728472.1"/>
    </source>
</evidence>
<organism evidence="1 2">
    <name type="scientific">Polyplosphaeria fusca</name>
    <dbReference type="NCBI Taxonomy" id="682080"/>
    <lineage>
        <taxon>Eukaryota</taxon>
        <taxon>Fungi</taxon>
        <taxon>Dikarya</taxon>
        <taxon>Ascomycota</taxon>
        <taxon>Pezizomycotina</taxon>
        <taxon>Dothideomycetes</taxon>
        <taxon>Pleosporomycetidae</taxon>
        <taxon>Pleosporales</taxon>
        <taxon>Tetraplosphaeriaceae</taxon>
        <taxon>Polyplosphaeria</taxon>
    </lineage>
</organism>
<accession>A0A9P4UU30</accession>
<name>A0A9P4UU30_9PLEO</name>
<protein>
    <submittedName>
        <fullName evidence="1">Uncharacterized protein</fullName>
    </submittedName>
</protein>